<dbReference type="PANTHER" id="PTHR30454:SF0">
    <property type="entry name" value="4-HYDROXY-3-METHYLBUT-2-EN-1-YL DIPHOSPHATE SYNTHASE (FERREDOXIN), CHLOROPLASTIC"/>
    <property type="match status" value="1"/>
</dbReference>
<keyword evidence="12" id="KW-1185">Reference proteome</keyword>
<evidence type="ECO:0000256" key="2">
    <source>
        <dbReference type="ARBA" id="ARBA00022723"/>
    </source>
</evidence>
<dbReference type="EC" id="1.17.7.3" evidence="7"/>
<evidence type="ECO:0000313" key="11">
    <source>
        <dbReference type="EMBL" id="PSL01149.1"/>
    </source>
</evidence>
<dbReference type="GO" id="GO:0019288">
    <property type="term" value="P:isopentenyl diphosphate biosynthetic process, methylerythritol 4-phosphate pathway"/>
    <property type="evidence" value="ECO:0007669"/>
    <property type="project" value="UniProtKB-UniRule"/>
</dbReference>
<evidence type="ECO:0000259" key="9">
    <source>
        <dbReference type="Pfam" id="PF04551"/>
    </source>
</evidence>
<feature type="domain" description="IspG TIM-barrel" evidence="9">
    <location>
        <begin position="22"/>
        <end position="261"/>
    </location>
</feature>
<dbReference type="Gene3D" id="3.20.20.20">
    <property type="entry name" value="Dihydropteroate synthase-like"/>
    <property type="match status" value="1"/>
</dbReference>
<reference evidence="11 12" key="1">
    <citation type="submission" date="2018-03" db="EMBL/GenBank/DDBJ databases">
        <title>Genomic Encyclopedia of Archaeal and Bacterial Type Strains, Phase II (KMG-II): from individual species to whole genera.</title>
        <authorList>
            <person name="Goeker M."/>
        </authorList>
    </citation>
    <scope>NUCLEOTIDE SEQUENCE [LARGE SCALE GENOMIC DNA]</scope>
    <source>
        <strain evidence="11 12">DSM 45211</strain>
    </source>
</reference>
<dbReference type="Pfam" id="PF04551">
    <property type="entry name" value="GcpE"/>
    <property type="match status" value="1"/>
</dbReference>
<dbReference type="PANTHER" id="PTHR30454">
    <property type="entry name" value="4-HYDROXY-3-METHYLBUT-2-EN-1-YL DIPHOSPHATE SYNTHASE"/>
    <property type="match status" value="1"/>
</dbReference>
<comment type="cofactor">
    <cofactor evidence="7">
        <name>[4Fe-4S] cluster</name>
        <dbReference type="ChEBI" id="CHEBI:49883"/>
    </cofactor>
    <text evidence="7">Binds 1 [4Fe-4S] cluster.</text>
</comment>
<dbReference type="FunFam" id="3.20.20.20:FF:000001">
    <property type="entry name" value="4-hydroxy-3-methylbut-2-en-1-yl diphosphate synthase (flavodoxin)"/>
    <property type="match status" value="1"/>
</dbReference>
<dbReference type="InterPro" id="IPR045854">
    <property type="entry name" value="NO2/SO3_Rdtase_4Fe4S_sf"/>
</dbReference>
<dbReference type="InterPro" id="IPR058579">
    <property type="entry name" value="IspG_C"/>
</dbReference>
<dbReference type="GO" id="GO:0016114">
    <property type="term" value="P:terpenoid biosynthetic process"/>
    <property type="evidence" value="ECO:0007669"/>
    <property type="project" value="InterPro"/>
</dbReference>
<keyword evidence="6 7" id="KW-0414">Isoprene biosynthesis</keyword>
<dbReference type="GO" id="GO:0005506">
    <property type="term" value="F:iron ion binding"/>
    <property type="evidence" value="ECO:0007669"/>
    <property type="project" value="InterPro"/>
</dbReference>
<dbReference type="InterPro" id="IPR004588">
    <property type="entry name" value="IspG_bac-typ"/>
</dbReference>
<dbReference type="PIRSF" id="PIRSF004640">
    <property type="entry name" value="IspG"/>
    <property type="match status" value="1"/>
</dbReference>
<keyword evidence="3 7" id="KW-0560">Oxidoreductase</keyword>
<evidence type="ECO:0000256" key="4">
    <source>
        <dbReference type="ARBA" id="ARBA00023004"/>
    </source>
</evidence>
<dbReference type="Pfam" id="PF26540">
    <property type="entry name" value="GcpE_C"/>
    <property type="match status" value="1"/>
</dbReference>
<feature type="binding site" evidence="7">
    <location>
        <position position="315"/>
    </location>
    <ligand>
        <name>[4Fe-4S] cluster</name>
        <dbReference type="ChEBI" id="CHEBI:49883"/>
    </ligand>
</feature>
<dbReference type="FunFam" id="3.30.413.10:FF:000001">
    <property type="entry name" value="4-hydroxy-3-methylbut-2-en-1-yl diphosphate synthase (flavodoxin)"/>
    <property type="match status" value="1"/>
</dbReference>
<comment type="caution">
    <text evidence="11">The sequence shown here is derived from an EMBL/GenBank/DDBJ whole genome shotgun (WGS) entry which is preliminary data.</text>
</comment>
<feature type="binding site" evidence="7">
    <location>
        <position position="283"/>
    </location>
    <ligand>
        <name>[4Fe-4S] cluster</name>
        <dbReference type="ChEBI" id="CHEBI:49883"/>
    </ligand>
</feature>
<protein>
    <recommendedName>
        <fullName evidence="7">4-hydroxy-3-methylbut-2-en-1-yl diphosphate synthase (flavodoxin)</fullName>
        <ecNumber evidence="7">1.17.7.3</ecNumber>
    </recommendedName>
    <alternativeName>
        <fullName evidence="7">1-hydroxy-2-methyl-2-(E)-butenyl 4-diphosphate synthase</fullName>
    </alternativeName>
</protein>
<evidence type="ECO:0000256" key="1">
    <source>
        <dbReference type="ARBA" id="ARBA00022485"/>
    </source>
</evidence>
<comment type="pathway">
    <text evidence="7">Isoprenoid biosynthesis; isopentenyl diphosphate biosynthesis via DXP pathway; isopentenyl diphosphate from 1-deoxy-D-xylulose 5-phosphate: step 5/6.</text>
</comment>
<gene>
    <name evidence="7" type="primary">ispG</name>
    <name evidence="11" type="ORF">CLV30_11585</name>
</gene>
<dbReference type="SUPFAM" id="SSF51717">
    <property type="entry name" value="Dihydropteroate synthetase-like"/>
    <property type="match status" value="1"/>
</dbReference>
<keyword evidence="4 7" id="KW-0408">Iron</keyword>
<evidence type="ECO:0000256" key="3">
    <source>
        <dbReference type="ARBA" id="ARBA00023002"/>
    </source>
</evidence>
<dbReference type="OrthoDB" id="9803214at2"/>
<dbReference type="Proteomes" id="UP000243528">
    <property type="component" value="Unassembled WGS sequence"/>
</dbReference>
<sequence length="382" mass="40185">MNVALGMPSLPPPVLAPRRTSRKISVGKVDVGGDAPVSVQSMTTTPTTDINATLQQIAELTAAGCDIVRVAVPSADDAEALPAIAQKSQIPVIADIHFQPKYVFAAIDAGCAAVRVNPGNIKKFDDKVGEIAAAAKDAGVSLRIGVNAGSLDKRLLEKYGKPTPEALVDSAVWEASLFEEHDFHDFKISVKHNDPVVMVRAYELLAERGDWPLHLGVTEAGPAFQGTVKSSVAFGTLLSRGIGDTIRVSLSAPPVEEVKVGIQILQSLNLRERKLEIVSCPSCGRAQVDVYTLADKVTAGLEGMEVPLRVAVMGCVVNGPGEAREADLGVASGNGKGQIFVKGEVIKTVPEAEIVETLIEEAMRIAETMDEAPSGEPSVTVG</sequence>
<feature type="binding site" evidence="7">
    <location>
        <position position="322"/>
    </location>
    <ligand>
        <name>[4Fe-4S] cluster</name>
        <dbReference type="ChEBI" id="CHEBI:49883"/>
    </ligand>
</feature>
<feature type="domain" description="IspG C-terminal" evidence="10">
    <location>
        <begin position="276"/>
        <end position="362"/>
    </location>
</feature>
<feature type="region of interest" description="Disordered" evidence="8">
    <location>
        <begin position="1"/>
        <end position="21"/>
    </location>
</feature>
<dbReference type="InterPro" id="IPR011005">
    <property type="entry name" value="Dihydropteroate_synth-like_sf"/>
</dbReference>
<dbReference type="SUPFAM" id="SSF56014">
    <property type="entry name" value="Nitrite and sulphite reductase 4Fe-4S domain-like"/>
    <property type="match status" value="1"/>
</dbReference>
<comment type="similarity">
    <text evidence="7">Belongs to the IspG family.</text>
</comment>
<dbReference type="AlphaFoldDB" id="A0A2P8DVA6"/>
<dbReference type="GO" id="GO:0141197">
    <property type="term" value="F:4-hydroxy-3-methylbut-2-enyl-diphosphate synthase activity (flavodoxin)"/>
    <property type="evidence" value="ECO:0007669"/>
    <property type="project" value="UniProtKB-EC"/>
</dbReference>
<evidence type="ECO:0000313" key="12">
    <source>
        <dbReference type="Proteomes" id="UP000243528"/>
    </source>
</evidence>
<evidence type="ECO:0000256" key="5">
    <source>
        <dbReference type="ARBA" id="ARBA00023014"/>
    </source>
</evidence>
<dbReference type="GO" id="GO:0046429">
    <property type="term" value="F:4-hydroxy-3-methylbut-2-en-1-yl diphosphate synthase activity (ferredoxin)"/>
    <property type="evidence" value="ECO:0007669"/>
    <property type="project" value="UniProtKB-UniRule"/>
</dbReference>
<dbReference type="HAMAP" id="MF_00159">
    <property type="entry name" value="IspG"/>
    <property type="match status" value="1"/>
</dbReference>
<evidence type="ECO:0000256" key="7">
    <source>
        <dbReference type="HAMAP-Rule" id="MF_00159"/>
    </source>
</evidence>
<accession>A0A2P8DVA6</accession>
<dbReference type="RefSeq" id="WP_106538722.1">
    <property type="nucleotide sequence ID" value="NZ_ML142900.1"/>
</dbReference>
<dbReference type="NCBIfam" id="TIGR00612">
    <property type="entry name" value="ispG_gcpE"/>
    <property type="match status" value="1"/>
</dbReference>
<keyword evidence="2 7" id="KW-0479">Metal-binding</keyword>
<comment type="function">
    <text evidence="7">Converts 2C-methyl-D-erythritol 2,4-cyclodiphosphate (ME-2,4cPP) into 1-hydroxy-2-methyl-2-(E)-butenyl 4-diphosphate.</text>
</comment>
<dbReference type="GO" id="GO:0051539">
    <property type="term" value="F:4 iron, 4 sulfur cluster binding"/>
    <property type="evidence" value="ECO:0007669"/>
    <property type="project" value="UniProtKB-UniRule"/>
</dbReference>
<organism evidence="11 12">
    <name type="scientific">Haloactinopolyspora alba</name>
    <dbReference type="NCBI Taxonomy" id="648780"/>
    <lineage>
        <taxon>Bacteria</taxon>
        <taxon>Bacillati</taxon>
        <taxon>Actinomycetota</taxon>
        <taxon>Actinomycetes</taxon>
        <taxon>Jiangellales</taxon>
        <taxon>Jiangellaceae</taxon>
        <taxon>Haloactinopolyspora</taxon>
    </lineage>
</organism>
<dbReference type="InterPro" id="IPR058578">
    <property type="entry name" value="IspG_TIM"/>
</dbReference>
<keyword evidence="1 7" id="KW-0004">4Fe-4S</keyword>
<comment type="catalytic activity">
    <reaction evidence="7">
        <text>(2E)-4-hydroxy-3-methylbut-2-enyl diphosphate + oxidized [flavodoxin] + H2O + 2 H(+) = 2-C-methyl-D-erythritol 2,4-cyclic diphosphate + reduced [flavodoxin]</text>
        <dbReference type="Rhea" id="RHEA:43604"/>
        <dbReference type="Rhea" id="RHEA-COMP:10622"/>
        <dbReference type="Rhea" id="RHEA-COMP:10623"/>
        <dbReference type="ChEBI" id="CHEBI:15377"/>
        <dbReference type="ChEBI" id="CHEBI:15378"/>
        <dbReference type="ChEBI" id="CHEBI:57618"/>
        <dbReference type="ChEBI" id="CHEBI:58210"/>
        <dbReference type="ChEBI" id="CHEBI:58483"/>
        <dbReference type="ChEBI" id="CHEBI:128753"/>
        <dbReference type="EC" id="1.17.7.3"/>
    </reaction>
</comment>
<feature type="binding site" evidence="7">
    <location>
        <position position="280"/>
    </location>
    <ligand>
        <name>[4Fe-4S] cluster</name>
        <dbReference type="ChEBI" id="CHEBI:49883"/>
    </ligand>
</feature>
<keyword evidence="5 7" id="KW-0411">Iron-sulfur</keyword>
<evidence type="ECO:0000256" key="6">
    <source>
        <dbReference type="ARBA" id="ARBA00023229"/>
    </source>
</evidence>
<evidence type="ECO:0000256" key="8">
    <source>
        <dbReference type="SAM" id="MobiDB-lite"/>
    </source>
</evidence>
<proteinExistence type="inferred from homology"/>
<dbReference type="Gene3D" id="3.30.413.10">
    <property type="entry name" value="Sulfite Reductase Hemoprotein, domain 1"/>
    <property type="match status" value="1"/>
</dbReference>
<dbReference type="InterPro" id="IPR016425">
    <property type="entry name" value="IspG_bac"/>
</dbReference>
<dbReference type="NCBIfam" id="NF001540">
    <property type="entry name" value="PRK00366.1"/>
    <property type="match status" value="1"/>
</dbReference>
<dbReference type="UniPathway" id="UPA00056">
    <property type="reaction ID" value="UER00096"/>
</dbReference>
<dbReference type="EMBL" id="PYGE01000015">
    <property type="protein sequence ID" value="PSL01149.1"/>
    <property type="molecule type" value="Genomic_DNA"/>
</dbReference>
<name>A0A2P8DVA6_9ACTN</name>
<evidence type="ECO:0000259" key="10">
    <source>
        <dbReference type="Pfam" id="PF26540"/>
    </source>
</evidence>